<dbReference type="RefSeq" id="WP_006687596.1">
    <property type="nucleotide sequence ID" value="NZ_GG730302.1"/>
</dbReference>
<dbReference type="eggNOG" id="ENOG502ZYYI">
    <property type="taxonomic scope" value="Bacteria"/>
</dbReference>
<comment type="caution">
    <text evidence="1">The sequence shown here is derived from an EMBL/GenBank/DDBJ whole genome shotgun (WGS) entry which is preliminary data.</text>
</comment>
<dbReference type="Gene3D" id="2.60.40.1620">
    <property type="entry name" value="Lipoprotein YajI-like"/>
    <property type="match status" value="1"/>
</dbReference>
<name>D4BIM9_9ENTR</name>
<dbReference type="InterPro" id="IPR037125">
    <property type="entry name" value="YajI-like_sf"/>
</dbReference>
<sequence length="213" mass="24133">MYTNGKCIPPLILGFTFLLSGCDYLADKHLIEELKKQQKEQQEKINALEKQQVAIVGATQKVANVIARIERKQRLFEYTELDPSQTRYFIINNGNIGLAGRILSIEPIADGSVIHLDLVNLVSVPVSNIGFHMTWGGKKPADAKDLPRWQQLLFSTQMDSTLQLLPGKWTNVDLTLKGVSPNNLKYLRVGMNMKDILFEDPRPTKEKKKETKK</sequence>
<protein>
    <submittedName>
        <fullName evidence="1">Uncharacterized protein</fullName>
    </submittedName>
</protein>
<dbReference type="Proteomes" id="UP000003880">
    <property type="component" value="Unassembled WGS sequence"/>
</dbReference>
<accession>D4BIM9</accession>
<organism evidence="1 2">
    <name type="scientific">Citrobacter youngae ATCC 29220</name>
    <dbReference type="NCBI Taxonomy" id="500640"/>
    <lineage>
        <taxon>Bacteria</taxon>
        <taxon>Pseudomonadati</taxon>
        <taxon>Pseudomonadota</taxon>
        <taxon>Gammaproteobacteria</taxon>
        <taxon>Enterobacterales</taxon>
        <taxon>Enterobacteriaceae</taxon>
        <taxon>Citrobacter</taxon>
        <taxon>Citrobacter freundii complex</taxon>
    </lineage>
</organism>
<proteinExistence type="predicted"/>
<evidence type="ECO:0000313" key="1">
    <source>
        <dbReference type="EMBL" id="EFE06273.1"/>
    </source>
</evidence>
<reference evidence="1 2" key="1">
    <citation type="submission" date="2010-02" db="EMBL/GenBank/DDBJ databases">
        <authorList>
            <person name="Weinstock G."/>
            <person name="Sodergren E."/>
            <person name="Clifton S."/>
            <person name="Fulton L."/>
            <person name="Fulton B."/>
            <person name="Courtney L."/>
            <person name="Fronick C."/>
            <person name="Harrison M."/>
            <person name="Strong C."/>
            <person name="Farmer C."/>
            <person name="Delahaunty K."/>
            <person name="Markovic C."/>
            <person name="Hall O."/>
            <person name="Minx P."/>
            <person name="Tomlinson C."/>
            <person name="Mitreva M."/>
            <person name="Nelson J."/>
            <person name="Hou S."/>
            <person name="Wollam A."/>
            <person name="Pepin K.H."/>
            <person name="Johnson M."/>
            <person name="Bhonagiri V."/>
            <person name="Zhang X."/>
            <person name="Suruliraj S."/>
            <person name="Warren W."/>
            <person name="Chinwalla A."/>
            <person name="Mardis E.R."/>
            <person name="Wilson R.K."/>
        </authorList>
    </citation>
    <scope>NUCLEOTIDE SEQUENCE [LARGE SCALE GENOMIC DNA]</scope>
    <source>
        <strain evidence="1 2">ATCC 29220</strain>
    </source>
</reference>
<dbReference type="HOGENOM" id="CLU_112391_0_0_6"/>
<dbReference type="EMBL" id="ABWL02000023">
    <property type="protein sequence ID" value="EFE06273.1"/>
    <property type="molecule type" value="Genomic_DNA"/>
</dbReference>
<evidence type="ECO:0000313" key="2">
    <source>
        <dbReference type="Proteomes" id="UP000003880"/>
    </source>
</evidence>
<dbReference type="AlphaFoldDB" id="D4BIM9"/>
<gene>
    <name evidence="1" type="ORF">CIT292_10396</name>
</gene>
<dbReference type="PROSITE" id="PS51257">
    <property type="entry name" value="PROKAR_LIPOPROTEIN"/>
    <property type="match status" value="1"/>
</dbReference>